<dbReference type="InterPro" id="IPR005123">
    <property type="entry name" value="Oxoglu/Fe-dep_dioxygenase_dom"/>
</dbReference>
<evidence type="ECO:0000256" key="3">
    <source>
        <dbReference type="ARBA" id="ARBA00022896"/>
    </source>
</evidence>
<dbReference type="Pfam" id="PF14226">
    <property type="entry name" value="DIOX_N"/>
    <property type="match status" value="2"/>
</dbReference>
<dbReference type="Gene3D" id="2.60.120.330">
    <property type="entry name" value="B-lactam Antibiotic, Isopenicillin N Synthase, Chain"/>
    <property type="match status" value="2"/>
</dbReference>
<sequence length="635" mass="70925">MNLLRSMCKSTQQVPVVDLSGIEVEDRRKIIVDEIREVSEKLGLFQVINHGVPSSVLEGMIDGTRKFHEQDVEVKKEYYSSDPTTRRVRYDGNVHMYKTKGKTAHWKDTLSVAGLVSGHIEPEELPEVCRKEYVEYTNHVDKLGEILFGILSEGLGLKPDQLKATECAKEQGMTCHYYPACPQPELTLGTGKHTDPVFLTFILQNQIGGLQVMCDNQWADVEPIEHGLIVIIGDLLQILSNDKFVSAIHRVVAENVGPRISAASFFTGVLVWVFSGDIHLLKLAMDYDPSDEKKAIDDTKAGVKGLVDSGIVEIPRIFIRPPHELAEELNMCKSTLQVPVVDLSGIHVEDGRKKIVDEIREACEKWGLFQLINHGIPSSVLEGMIDGTRKFHEQDVEVKKEYYSSDPTRKVGYKSSLHVHGSEGMAATWKDSLQIHNEPEDIPPVCRKSVLEYRNHIINLKHILLGLLSEALGLNPNHLKATECDTEQTLACHYYPACPQPELTLGTGKHTDAAFLTILLQDQSGGLQVMRDNQWADVEPIEHGLVVNIGDFLQILSNDKFVSASHRVVAKNVGPRISVACFFTGGFSPSKMYGPIKELISEENPPQYKEFDVSDYLAKYLSKPLGKTGLDLFRL</sequence>
<dbReference type="PANTHER" id="PTHR10209">
    <property type="entry name" value="OXIDOREDUCTASE, 2OG-FE II OXYGENASE FAMILY PROTEIN"/>
    <property type="match status" value="1"/>
</dbReference>
<evidence type="ECO:0000259" key="6">
    <source>
        <dbReference type="PROSITE" id="PS51471"/>
    </source>
</evidence>
<organism evidence="7 8">
    <name type="scientific">Solanum verrucosum</name>
    <dbReference type="NCBI Taxonomy" id="315347"/>
    <lineage>
        <taxon>Eukaryota</taxon>
        <taxon>Viridiplantae</taxon>
        <taxon>Streptophyta</taxon>
        <taxon>Embryophyta</taxon>
        <taxon>Tracheophyta</taxon>
        <taxon>Spermatophyta</taxon>
        <taxon>Magnoliopsida</taxon>
        <taxon>eudicotyledons</taxon>
        <taxon>Gunneridae</taxon>
        <taxon>Pentapetalae</taxon>
        <taxon>asterids</taxon>
        <taxon>lamiids</taxon>
        <taxon>Solanales</taxon>
        <taxon>Solanaceae</taxon>
        <taxon>Solanoideae</taxon>
        <taxon>Solaneae</taxon>
        <taxon>Solanum</taxon>
    </lineage>
</organism>
<evidence type="ECO:0000256" key="4">
    <source>
        <dbReference type="ARBA" id="ARBA00023002"/>
    </source>
</evidence>
<evidence type="ECO:0000256" key="5">
    <source>
        <dbReference type="ARBA" id="ARBA00023004"/>
    </source>
</evidence>
<proteinExistence type="inferred from homology"/>
<dbReference type="GO" id="GO:0031418">
    <property type="term" value="F:L-ascorbic acid binding"/>
    <property type="evidence" value="ECO:0007669"/>
    <property type="project" value="UniProtKB-KW"/>
</dbReference>
<name>A0AAF0UKU7_SOLVR</name>
<dbReference type="GO" id="GO:0046872">
    <property type="term" value="F:metal ion binding"/>
    <property type="evidence" value="ECO:0007669"/>
    <property type="project" value="UniProtKB-KW"/>
</dbReference>
<dbReference type="AlphaFoldDB" id="A0AAF0UKU7"/>
<dbReference type="InterPro" id="IPR044861">
    <property type="entry name" value="IPNS-like_FE2OG_OXY"/>
</dbReference>
<feature type="domain" description="Fe2OG dioxygenase" evidence="6">
    <location>
        <begin position="485"/>
        <end position="586"/>
    </location>
</feature>
<keyword evidence="2" id="KW-0479">Metal-binding</keyword>
<keyword evidence="3" id="KW-0847">Vitamin C</keyword>
<feature type="domain" description="Fe2OG dioxygenase" evidence="6">
    <location>
        <begin position="169"/>
        <end position="268"/>
    </location>
</feature>
<dbReference type="PROSITE" id="PS51471">
    <property type="entry name" value="FE2OG_OXY"/>
    <property type="match status" value="2"/>
</dbReference>
<dbReference type="EMBL" id="CP133620">
    <property type="protein sequence ID" value="WMV47967.1"/>
    <property type="molecule type" value="Genomic_DNA"/>
</dbReference>
<keyword evidence="5" id="KW-0408">Iron</keyword>
<comment type="similarity">
    <text evidence="1">Belongs to the iron/ascorbate-dependent oxidoreductase family.</text>
</comment>
<evidence type="ECO:0000256" key="1">
    <source>
        <dbReference type="ARBA" id="ARBA00008056"/>
    </source>
</evidence>
<dbReference type="GO" id="GO:0009805">
    <property type="term" value="P:coumarin biosynthetic process"/>
    <property type="evidence" value="ECO:0007669"/>
    <property type="project" value="UniProtKB-ARBA"/>
</dbReference>
<dbReference type="InterPro" id="IPR027443">
    <property type="entry name" value="IPNS-like_sf"/>
</dbReference>
<dbReference type="PANTHER" id="PTHR10209:SF720">
    <property type="entry name" value="FE2OG DIOXYGENASE DOMAIN-CONTAINING PROTEIN"/>
    <property type="match status" value="1"/>
</dbReference>
<protein>
    <recommendedName>
        <fullName evidence="6">Fe2OG dioxygenase domain-containing protein</fullName>
    </recommendedName>
</protein>
<evidence type="ECO:0000256" key="2">
    <source>
        <dbReference type="ARBA" id="ARBA00022723"/>
    </source>
</evidence>
<accession>A0AAF0UKU7</accession>
<dbReference type="InterPro" id="IPR026992">
    <property type="entry name" value="DIOX_N"/>
</dbReference>
<reference evidence="7" key="1">
    <citation type="submission" date="2023-08" db="EMBL/GenBank/DDBJ databases">
        <title>A de novo genome assembly of Solanum verrucosum Schlechtendal, a Mexican diploid species geographically isolated from the other diploid A-genome species in potato relatives.</title>
        <authorList>
            <person name="Hosaka K."/>
        </authorList>
    </citation>
    <scope>NUCLEOTIDE SEQUENCE</scope>
    <source>
        <tissue evidence="7">Young leaves</tissue>
    </source>
</reference>
<dbReference type="GO" id="GO:0002238">
    <property type="term" value="P:response to molecule of fungal origin"/>
    <property type="evidence" value="ECO:0007669"/>
    <property type="project" value="UniProtKB-ARBA"/>
</dbReference>
<evidence type="ECO:0000313" key="7">
    <source>
        <dbReference type="EMBL" id="WMV47967.1"/>
    </source>
</evidence>
<dbReference type="Proteomes" id="UP001234989">
    <property type="component" value="Chromosome 9"/>
</dbReference>
<keyword evidence="8" id="KW-1185">Reference proteome</keyword>
<keyword evidence="4" id="KW-0560">Oxidoreductase</keyword>
<dbReference type="FunFam" id="2.60.120.330:FF:000026">
    <property type="entry name" value="DIBOA-glucoside dioxygenase BX6"/>
    <property type="match status" value="1"/>
</dbReference>
<dbReference type="Pfam" id="PF03171">
    <property type="entry name" value="2OG-FeII_Oxy"/>
    <property type="match status" value="2"/>
</dbReference>
<dbReference type="SUPFAM" id="SSF51197">
    <property type="entry name" value="Clavaminate synthase-like"/>
    <property type="match status" value="2"/>
</dbReference>
<evidence type="ECO:0000313" key="8">
    <source>
        <dbReference type="Proteomes" id="UP001234989"/>
    </source>
</evidence>
<dbReference type="FunFam" id="2.60.120.330:FF:000005">
    <property type="entry name" value="1-aminocyclopropane-1-carboxylate oxidase homolog 1"/>
    <property type="match status" value="1"/>
</dbReference>
<gene>
    <name evidence="7" type="ORF">MTR67_041352</name>
</gene>
<dbReference type="GO" id="GO:0016706">
    <property type="term" value="F:2-oxoglutarate-dependent dioxygenase activity"/>
    <property type="evidence" value="ECO:0007669"/>
    <property type="project" value="UniProtKB-ARBA"/>
</dbReference>